<dbReference type="SMART" id="SM01130">
    <property type="entry name" value="DHDPS"/>
    <property type="match status" value="1"/>
</dbReference>
<dbReference type="EMBL" id="FOVE01000003">
    <property type="protein sequence ID" value="SFN14351.1"/>
    <property type="molecule type" value="Genomic_DNA"/>
</dbReference>
<organism evidence="6 7">
    <name type="scientific">Formivibrio citricus</name>
    <dbReference type="NCBI Taxonomy" id="83765"/>
    <lineage>
        <taxon>Bacteria</taxon>
        <taxon>Pseudomonadati</taxon>
        <taxon>Pseudomonadota</taxon>
        <taxon>Betaproteobacteria</taxon>
        <taxon>Neisseriales</taxon>
        <taxon>Chitinibacteraceae</taxon>
        <taxon>Formivibrio</taxon>
    </lineage>
</organism>
<evidence type="ECO:0000313" key="7">
    <source>
        <dbReference type="Proteomes" id="UP000242869"/>
    </source>
</evidence>
<accession>A0A1I4WKN2</accession>
<feature type="active site" description="Schiff-base intermediate with substrate" evidence="4">
    <location>
        <position position="167"/>
    </location>
</feature>
<evidence type="ECO:0000256" key="3">
    <source>
        <dbReference type="PIRNR" id="PIRNR001365"/>
    </source>
</evidence>
<evidence type="ECO:0000256" key="1">
    <source>
        <dbReference type="ARBA" id="ARBA00007592"/>
    </source>
</evidence>
<dbReference type="OrthoDB" id="9782828at2"/>
<dbReference type="Gene3D" id="3.20.20.70">
    <property type="entry name" value="Aldolase class I"/>
    <property type="match status" value="1"/>
</dbReference>
<protein>
    <submittedName>
        <fullName evidence="6">4-hydroxy-tetrahydrodipicolinate synthase</fullName>
    </submittedName>
</protein>
<dbReference type="InterPro" id="IPR002220">
    <property type="entry name" value="DapA-like"/>
</dbReference>
<dbReference type="AlphaFoldDB" id="A0A1I4WKN2"/>
<dbReference type="PANTHER" id="PTHR12128">
    <property type="entry name" value="DIHYDRODIPICOLINATE SYNTHASE"/>
    <property type="match status" value="1"/>
</dbReference>
<feature type="active site" description="Proton donor/acceptor" evidence="4">
    <location>
        <position position="138"/>
    </location>
</feature>
<dbReference type="RefSeq" id="WP_091191349.1">
    <property type="nucleotide sequence ID" value="NZ_FOVE01000003.1"/>
</dbReference>
<evidence type="ECO:0000256" key="2">
    <source>
        <dbReference type="ARBA" id="ARBA00023239"/>
    </source>
</evidence>
<dbReference type="STRING" id="83765.SAMN05660284_00675"/>
<dbReference type="Proteomes" id="UP000242869">
    <property type="component" value="Unassembled WGS sequence"/>
</dbReference>
<proteinExistence type="inferred from homology"/>
<gene>
    <name evidence="6" type="ORF">SAMN05660284_00675</name>
</gene>
<evidence type="ECO:0000313" key="6">
    <source>
        <dbReference type="EMBL" id="SFN14351.1"/>
    </source>
</evidence>
<name>A0A1I4WKN2_9NEIS</name>
<evidence type="ECO:0000256" key="5">
    <source>
        <dbReference type="PIRSR" id="PIRSR001365-2"/>
    </source>
</evidence>
<dbReference type="InterPro" id="IPR013785">
    <property type="entry name" value="Aldolase_TIM"/>
</dbReference>
<feature type="binding site" evidence="5">
    <location>
        <position position="210"/>
    </location>
    <ligand>
        <name>pyruvate</name>
        <dbReference type="ChEBI" id="CHEBI:15361"/>
    </ligand>
</feature>
<dbReference type="GO" id="GO:0008840">
    <property type="term" value="F:4-hydroxy-tetrahydrodipicolinate synthase activity"/>
    <property type="evidence" value="ECO:0007669"/>
    <property type="project" value="TreeGrafter"/>
</dbReference>
<keyword evidence="7" id="KW-1185">Reference proteome</keyword>
<dbReference type="Pfam" id="PF00701">
    <property type="entry name" value="DHDPS"/>
    <property type="match status" value="1"/>
</dbReference>
<evidence type="ECO:0000256" key="4">
    <source>
        <dbReference type="PIRSR" id="PIRSR001365-1"/>
    </source>
</evidence>
<comment type="similarity">
    <text evidence="1 3">Belongs to the DapA family.</text>
</comment>
<dbReference type="SUPFAM" id="SSF51569">
    <property type="entry name" value="Aldolase"/>
    <property type="match status" value="1"/>
</dbReference>
<sequence>MKNNGFIHGVIPPLITPTDAQGNLLESNFRKLIDHVIDGGVHGVFALGGAGEFYALSPAQKRRVAEITIEQTAGRVPVFLGASAITTREAIEHAKMAESLGAQALSVLTPFYISPTENELYNHYVAVAKSTSLPIVLYTNPDRTGGVNISVNLCERLSEIDNIVAIKDSSGDMTLTSEFIRRTGPKGMKVLAGRDTLIYGTLAHGGAGCVATTANIAPKLVVEIYEKHKAGDIQGALDAQYRLNPLRMNFGLGTFPAAAKDALAIIGVPVGDPIEPVMHCSPENKEKLRTILKNMGLAN</sequence>
<dbReference type="PIRSF" id="PIRSF001365">
    <property type="entry name" value="DHDPS"/>
    <property type="match status" value="1"/>
</dbReference>
<dbReference type="PRINTS" id="PR00146">
    <property type="entry name" value="DHPICSNTHASE"/>
</dbReference>
<dbReference type="PANTHER" id="PTHR12128:SF66">
    <property type="entry name" value="4-HYDROXY-2-OXOGLUTARATE ALDOLASE, MITOCHONDRIAL"/>
    <property type="match status" value="1"/>
</dbReference>
<dbReference type="CDD" id="cd00408">
    <property type="entry name" value="DHDPS-like"/>
    <property type="match status" value="1"/>
</dbReference>
<keyword evidence="2 3" id="KW-0456">Lyase</keyword>
<reference evidence="7" key="1">
    <citation type="submission" date="2016-10" db="EMBL/GenBank/DDBJ databases">
        <authorList>
            <person name="Varghese N."/>
            <person name="Submissions S."/>
        </authorList>
    </citation>
    <scope>NUCLEOTIDE SEQUENCE [LARGE SCALE GENOMIC DNA]</scope>
    <source>
        <strain evidence="7">DSM 6150</strain>
    </source>
</reference>